<keyword evidence="1" id="KW-0233">DNA recombination</keyword>
<dbReference type="InterPro" id="IPR002104">
    <property type="entry name" value="Integrase_catalytic"/>
</dbReference>
<reference evidence="3 4" key="1">
    <citation type="submission" date="2014-06" db="EMBL/GenBank/DDBJ databases">
        <title>Draft genome sequence of Paenibacillus sp. MSt1.</title>
        <authorList>
            <person name="Aw Y.K."/>
            <person name="Ong K.S."/>
            <person name="Gan H.M."/>
            <person name="Lee S.M."/>
        </authorList>
    </citation>
    <scope>NUCLEOTIDE SEQUENCE [LARGE SCALE GENOMIC DNA]</scope>
    <source>
        <strain evidence="3 4">MSt1</strain>
    </source>
</reference>
<dbReference type="Pfam" id="PF00589">
    <property type="entry name" value="Phage_integrase"/>
    <property type="match status" value="1"/>
</dbReference>
<dbReference type="Gene3D" id="1.10.443.10">
    <property type="entry name" value="Intergrase catalytic core"/>
    <property type="match status" value="1"/>
</dbReference>
<dbReference type="CDD" id="cd01192">
    <property type="entry name" value="INT_C_like_3"/>
    <property type="match status" value="1"/>
</dbReference>
<protein>
    <submittedName>
        <fullName evidence="3">Integrase</fullName>
    </submittedName>
</protein>
<dbReference type="InterPro" id="IPR050090">
    <property type="entry name" value="Tyrosine_recombinase_XerCD"/>
</dbReference>
<dbReference type="PANTHER" id="PTHR30349">
    <property type="entry name" value="PHAGE INTEGRASE-RELATED"/>
    <property type="match status" value="1"/>
</dbReference>
<feature type="domain" description="Tyr recombinase" evidence="2">
    <location>
        <begin position="6"/>
        <end position="177"/>
    </location>
</feature>
<dbReference type="GO" id="GO:0006310">
    <property type="term" value="P:DNA recombination"/>
    <property type="evidence" value="ECO:0007669"/>
    <property type="project" value="UniProtKB-KW"/>
</dbReference>
<comment type="caution">
    <text evidence="3">The sequence shown here is derived from an EMBL/GenBank/DDBJ whole genome shotgun (WGS) entry which is preliminary data.</text>
</comment>
<evidence type="ECO:0000256" key="1">
    <source>
        <dbReference type="ARBA" id="ARBA00023172"/>
    </source>
</evidence>
<accession>A0A081P4E2</accession>
<dbReference type="RefSeq" id="WP_036681834.1">
    <property type="nucleotide sequence ID" value="NZ_JNVM01000010.1"/>
</dbReference>
<dbReference type="InterPro" id="IPR011010">
    <property type="entry name" value="DNA_brk_join_enz"/>
</dbReference>
<dbReference type="SUPFAM" id="SSF56349">
    <property type="entry name" value="DNA breaking-rejoining enzymes"/>
    <property type="match status" value="1"/>
</dbReference>
<proteinExistence type="predicted"/>
<dbReference type="GO" id="GO:0003677">
    <property type="term" value="F:DNA binding"/>
    <property type="evidence" value="ECO:0007669"/>
    <property type="project" value="InterPro"/>
</dbReference>
<dbReference type="OrthoDB" id="9788852at2"/>
<dbReference type="eggNOG" id="COG0582">
    <property type="taxonomic scope" value="Bacteria"/>
</dbReference>
<dbReference type="EMBL" id="JNVM01000010">
    <property type="protein sequence ID" value="KEQ25565.1"/>
    <property type="molecule type" value="Genomic_DNA"/>
</dbReference>
<dbReference type="PROSITE" id="PS51898">
    <property type="entry name" value="TYR_RECOMBINASE"/>
    <property type="match status" value="1"/>
</dbReference>
<dbReference type="InterPro" id="IPR013762">
    <property type="entry name" value="Integrase-like_cat_sf"/>
</dbReference>
<dbReference type="GO" id="GO:0015074">
    <property type="term" value="P:DNA integration"/>
    <property type="evidence" value="ECO:0007669"/>
    <property type="project" value="InterPro"/>
</dbReference>
<evidence type="ECO:0000259" key="2">
    <source>
        <dbReference type="PROSITE" id="PS51898"/>
    </source>
</evidence>
<keyword evidence="4" id="KW-1185">Reference proteome</keyword>
<organism evidence="3 4">
    <name type="scientific">Paenibacillus tyrfis</name>
    <dbReference type="NCBI Taxonomy" id="1501230"/>
    <lineage>
        <taxon>Bacteria</taxon>
        <taxon>Bacillati</taxon>
        <taxon>Bacillota</taxon>
        <taxon>Bacilli</taxon>
        <taxon>Bacillales</taxon>
        <taxon>Paenibacillaceae</taxon>
        <taxon>Paenibacillus</taxon>
    </lineage>
</organism>
<dbReference type="PANTHER" id="PTHR30349:SF82">
    <property type="entry name" value="INTEGRASE_RECOMBINASE YOEC-RELATED"/>
    <property type="match status" value="1"/>
</dbReference>
<sequence length="181" mass="21446">MNFVQPIRDPEILEDIKSHLKDTNPRNYILFLLGINTGLRISDLLRLRVRDIVGTHISLRERKTKKEKRILITPELKRELKEYVQGKQPHEYLIQSRQGINRPIGRSMAYKLLRQIADEFDLDDIGCHTLRKTFGYLFYHQTNKDIGMLMKFFNHTSEKVTLRYIGIEQDTMDTALKRFKA</sequence>
<dbReference type="AlphaFoldDB" id="A0A081P4E2"/>
<evidence type="ECO:0000313" key="3">
    <source>
        <dbReference type="EMBL" id="KEQ25565.1"/>
    </source>
</evidence>
<dbReference type="Proteomes" id="UP000028123">
    <property type="component" value="Unassembled WGS sequence"/>
</dbReference>
<evidence type="ECO:0000313" key="4">
    <source>
        <dbReference type="Proteomes" id="UP000028123"/>
    </source>
</evidence>
<gene>
    <name evidence="3" type="ORF">ET33_02255</name>
</gene>
<name>A0A081P4E2_9BACL</name>